<evidence type="ECO:0000313" key="2">
    <source>
        <dbReference type="Proteomes" id="UP001597110"/>
    </source>
</evidence>
<gene>
    <name evidence="1" type="ORF">ACFQ0E_16655</name>
</gene>
<keyword evidence="2" id="KW-1185">Reference proteome</keyword>
<comment type="caution">
    <text evidence="1">The sequence shown here is derived from an EMBL/GenBank/DDBJ whole genome shotgun (WGS) entry which is preliminary data.</text>
</comment>
<protein>
    <submittedName>
        <fullName evidence="1">Uncharacterized protein</fullName>
    </submittedName>
</protein>
<evidence type="ECO:0000313" key="1">
    <source>
        <dbReference type="EMBL" id="MFD0727227.1"/>
    </source>
</evidence>
<dbReference type="EMBL" id="JBHTIF010000004">
    <property type="protein sequence ID" value="MFD0727227.1"/>
    <property type="molecule type" value="Genomic_DNA"/>
</dbReference>
<dbReference type="RefSeq" id="WP_137852243.1">
    <property type="nucleotide sequence ID" value="NZ_JBHTIF010000004.1"/>
</dbReference>
<reference evidence="2" key="1">
    <citation type="journal article" date="2019" name="Int. J. Syst. Evol. Microbiol.">
        <title>The Global Catalogue of Microorganisms (GCM) 10K type strain sequencing project: providing services to taxonomists for standard genome sequencing and annotation.</title>
        <authorList>
            <consortium name="The Broad Institute Genomics Platform"/>
            <consortium name="The Broad Institute Genome Sequencing Center for Infectious Disease"/>
            <person name="Wu L."/>
            <person name="Ma J."/>
        </authorList>
    </citation>
    <scope>NUCLEOTIDE SEQUENCE [LARGE SCALE GENOMIC DNA]</scope>
    <source>
        <strain evidence="2">CCUG 55585</strain>
    </source>
</reference>
<accession>A0ABW2YHK8</accession>
<dbReference type="Proteomes" id="UP001597110">
    <property type="component" value="Unassembled WGS sequence"/>
</dbReference>
<organism evidence="1 2">
    <name type="scientific">Lysobacter brunescens</name>
    <dbReference type="NCBI Taxonomy" id="262323"/>
    <lineage>
        <taxon>Bacteria</taxon>
        <taxon>Pseudomonadati</taxon>
        <taxon>Pseudomonadota</taxon>
        <taxon>Gammaproteobacteria</taxon>
        <taxon>Lysobacterales</taxon>
        <taxon>Lysobacteraceae</taxon>
        <taxon>Lysobacter</taxon>
    </lineage>
</organism>
<name>A0ABW2YHK8_9GAMM</name>
<proteinExistence type="predicted"/>
<sequence>MQRQTYTAVRNPSIAMGGLAAGLVLTGLFALASQTSASGAGAEGDSHRRHHSARARDAMALPFFSFAQGMRRSNRS</sequence>